<evidence type="ECO:0000259" key="1">
    <source>
        <dbReference type="Pfam" id="PF13456"/>
    </source>
</evidence>
<dbReference type="Pfam" id="PF13456">
    <property type="entry name" value="RVT_3"/>
    <property type="match status" value="1"/>
</dbReference>
<dbReference type="SUPFAM" id="SSF56672">
    <property type="entry name" value="DNA/RNA polymerases"/>
    <property type="match status" value="1"/>
</dbReference>
<dbReference type="GO" id="GO:0003676">
    <property type="term" value="F:nucleic acid binding"/>
    <property type="evidence" value="ECO:0007669"/>
    <property type="project" value="InterPro"/>
</dbReference>
<reference evidence="2 3" key="1">
    <citation type="journal article" date="2018" name="PLoS Genet.">
        <title>Population sequencing reveals clonal diversity and ancestral inbreeding in the grapevine cultivar Chardonnay.</title>
        <authorList>
            <person name="Roach M.J."/>
            <person name="Johnson D.L."/>
            <person name="Bohlmann J."/>
            <person name="van Vuuren H.J."/>
            <person name="Jones S.J."/>
            <person name="Pretorius I.S."/>
            <person name="Schmidt S.A."/>
            <person name="Borneman A.R."/>
        </authorList>
    </citation>
    <scope>NUCLEOTIDE SEQUENCE [LARGE SCALE GENOMIC DNA]</scope>
    <source>
        <strain evidence="3">cv. Chardonnay</strain>
        <tissue evidence="2">Leaf</tissue>
    </source>
</reference>
<dbReference type="EMBL" id="QGNW01000894">
    <property type="protein sequence ID" value="RVW59377.1"/>
    <property type="molecule type" value="Genomic_DNA"/>
</dbReference>
<dbReference type="Gene3D" id="3.10.10.10">
    <property type="entry name" value="HIV Type 1 Reverse Transcriptase, subunit A, domain 1"/>
    <property type="match status" value="1"/>
</dbReference>
<dbReference type="Proteomes" id="UP000288805">
    <property type="component" value="Unassembled WGS sequence"/>
</dbReference>
<dbReference type="InterPro" id="IPR002156">
    <property type="entry name" value="RNaseH_domain"/>
</dbReference>
<sequence length="396" mass="44532">MLGIHPSIASHQLNILPFSRPIRQKVQQFYPDRQKIIQNEINKLLIAEFIKEVKYPDWLANVVVVPKTLGKWRVCVDYTNLNDAYPKDNFLLPRIDQIVDSTTETQNALLPTCLFREHRGQSKSNQIKAIIETSAPCNKKELQCLTGKLTVLGCFITRFTNKLFCFAAYRTKSKGLSTTSAKQCSMRKPASRTSGSGIGPLLRSPIGEQLEQAIRLGFPASNNETEYEAILSRLNLALALSASKIEICSDSQLIVGHIQGEYKAKDGRMTQYLTKVRGTTLPVKEAILLPVHFQIVSSIVVIDVCNAREVGADWAHEIENYLRTGDLPEENKHAHRVRVQATRFTLNGDYLYRRSFGGSCLRCLNRTEAQYVLAELHEEICGNHSGGRILVHLTHS</sequence>
<organism evidence="2 3">
    <name type="scientific">Vitis vinifera</name>
    <name type="common">Grape</name>
    <dbReference type="NCBI Taxonomy" id="29760"/>
    <lineage>
        <taxon>Eukaryota</taxon>
        <taxon>Viridiplantae</taxon>
        <taxon>Streptophyta</taxon>
        <taxon>Embryophyta</taxon>
        <taxon>Tracheophyta</taxon>
        <taxon>Spermatophyta</taxon>
        <taxon>Magnoliopsida</taxon>
        <taxon>eudicotyledons</taxon>
        <taxon>Gunneridae</taxon>
        <taxon>Pentapetalae</taxon>
        <taxon>rosids</taxon>
        <taxon>Vitales</taxon>
        <taxon>Vitaceae</taxon>
        <taxon>Viteae</taxon>
        <taxon>Vitis</taxon>
    </lineage>
</organism>
<comment type="caution">
    <text evidence="2">The sequence shown here is derived from an EMBL/GenBank/DDBJ whole genome shotgun (WGS) entry which is preliminary data.</text>
</comment>
<dbReference type="CDD" id="cd09279">
    <property type="entry name" value="RNase_HI_like"/>
    <property type="match status" value="1"/>
</dbReference>
<evidence type="ECO:0000313" key="3">
    <source>
        <dbReference type="Proteomes" id="UP000288805"/>
    </source>
</evidence>
<name>A0A438FHD0_VITVI</name>
<feature type="domain" description="RNase H type-1" evidence="1">
    <location>
        <begin position="193"/>
        <end position="277"/>
    </location>
</feature>
<dbReference type="InterPro" id="IPR043502">
    <property type="entry name" value="DNA/RNA_pol_sf"/>
</dbReference>
<accession>A0A438FHD0</accession>
<proteinExistence type="predicted"/>
<dbReference type="PANTHER" id="PTHR48475:SF2">
    <property type="entry name" value="RIBONUCLEASE H"/>
    <property type="match status" value="1"/>
</dbReference>
<dbReference type="AlphaFoldDB" id="A0A438FHD0"/>
<dbReference type="GO" id="GO:0004523">
    <property type="term" value="F:RNA-DNA hybrid ribonuclease activity"/>
    <property type="evidence" value="ECO:0007669"/>
    <property type="project" value="InterPro"/>
</dbReference>
<dbReference type="Gene3D" id="3.30.420.10">
    <property type="entry name" value="Ribonuclease H-like superfamily/Ribonuclease H"/>
    <property type="match status" value="1"/>
</dbReference>
<evidence type="ECO:0000313" key="2">
    <source>
        <dbReference type="EMBL" id="RVW59377.1"/>
    </source>
</evidence>
<protein>
    <recommendedName>
        <fullName evidence="1">RNase H type-1 domain-containing protein</fullName>
    </recommendedName>
</protein>
<dbReference type="InterPro" id="IPR036397">
    <property type="entry name" value="RNaseH_sf"/>
</dbReference>
<gene>
    <name evidence="2" type="ORF">CK203_103229</name>
</gene>
<dbReference type="PANTHER" id="PTHR48475">
    <property type="entry name" value="RIBONUCLEASE H"/>
    <property type="match status" value="1"/>
</dbReference>